<comment type="function">
    <text evidence="13">Cell wall formation.</text>
</comment>
<keyword evidence="8" id="KW-0460">Magnesium</keyword>
<keyword evidence="4 13" id="KW-0436">Ligase</keyword>
<evidence type="ECO:0000256" key="9">
    <source>
        <dbReference type="ARBA" id="ARBA00022960"/>
    </source>
</evidence>
<dbReference type="InterPro" id="IPR016185">
    <property type="entry name" value="PreATP-grasp_dom_sf"/>
</dbReference>
<accession>A0ABY6YX40</accession>
<reference evidence="16" key="1">
    <citation type="submission" date="2022-08" db="EMBL/GenBank/DDBJ databases">
        <title>Alicyclobacillus dauci DSM2870, complete genome.</title>
        <authorList>
            <person name="Wang Q."/>
            <person name="Cai R."/>
            <person name="Wang Z."/>
        </authorList>
    </citation>
    <scope>NUCLEOTIDE SEQUENCE</scope>
    <source>
        <strain evidence="16">DSM 28700</strain>
    </source>
</reference>
<evidence type="ECO:0000256" key="6">
    <source>
        <dbReference type="ARBA" id="ARBA00022741"/>
    </source>
</evidence>
<keyword evidence="6 14" id="KW-0547">Nucleotide-binding</keyword>
<evidence type="ECO:0000256" key="14">
    <source>
        <dbReference type="PROSITE-ProRule" id="PRU00409"/>
    </source>
</evidence>
<evidence type="ECO:0000313" key="17">
    <source>
        <dbReference type="Proteomes" id="UP001164803"/>
    </source>
</evidence>
<dbReference type="GO" id="GO:0008716">
    <property type="term" value="F:D-alanine-D-alanine ligase activity"/>
    <property type="evidence" value="ECO:0007669"/>
    <property type="project" value="UniProtKB-EC"/>
</dbReference>
<dbReference type="NCBIfam" id="NF002378">
    <property type="entry name" value="PRK01372.1"/>
    <property type="match status" value="1"/>
</dbReference>
<keyword evidence="12 13" id="KW-0961">Cell wall biogenesis/degradation</keyword>
<dbReference type="NCBIfam" id="NF002528">
    <property type="entry name" value="PRK01966.1-4"/>
    <property type="match status" value="1"/>
</dbReference>
<keyword evidence="13" id="KW-0963">Cytoplasm</keyword>
<dbReference type="Proteomes" id="UP001164803">
    <property type="component" value="Chromosome"/>
</dbReference>
<dbReference type="EC" id="6.3.2.4" evidence="13"/>
<comment type="cofactor">
    <cofactor evidence="2">
        <name>Mg(2+)</name>
        <dbReference type="ChEBI" id="CHEBI:18420"/>
    </cofactor>
</comment>
<dbReference type="InterPro" id="IPR011761">
    <property type="entry name" value="ATP-grasp"/>
</dbReference>
<keyword evidence="5" id="KW-0479">Metal-binding</keyword>
<dbReference type="RefSeq" id="WP_268042101.1">
    <property type="nucleotide sequence ID" value="NZ_CP104064.1"/>
</dbReference>
<comment type="similarity">
    <text evidence="3 13">Belongs to the D-alanine--D-alanine ligase family.</text>
</comment>
<dbReference type="HAMAP" id="MF_00047">
    <property type="entry name" value="Dala_Dala_lig"/>
    <property type="match status" value="1"/>
</dbReference>
<keyword evidence="9 13" id="KW-0133">Cell shape</keyword>
<keyword evidence="7 14" id="KW-0067">ATP-binding</keyword>
<evidence type="ECO:0000256" key="13">
    <source>
        <dbReference type="HAMAP-Rule" id="MF_00047"/>
    </source>
</evidence>
<gene>
    <name evidence="13" type="primary">ddl</name>
    <name evidence="16" type="ORF">NZD86_12605</name>
</gene>
<evidence type="ECO:0000256" key="7">
    <source>
        <dbReference type="ARBA" id="ARBA00022840"/>
    </source>
</evidence>
<evidence type="ECO:0000256" key="5">
    <source>
        <dbReference type="ARBA" id="ARBA00022723"/>
    </source>
</evidence>
<dbReference type="InterPro" id="IPR013815">
    <property type="entry name" value="ATP_grasp_subdomain_1"/>
</dbReference>
<organism evidence="16 17">
    <name type="scientific">Alicyclobacillus dauci</name>
    <dbReference type="NCBI Taxonomy" id="1475485"/>
    <lineage>
        <taxon>Bacteria</taxon>
        <taxon>Bacillati</taxon>
        <taxon>Bacillota</taxon>
        <taxon>Bacilli</taxon>
        <taxon>Bacillales</taxon>
        <taxon>Alicyclobacillaceae</taxon>
        <taxon>Alicyclobacillus</taxon>
    </lineage>
</organism>
<evidence type="ECO:0000256" key="3">
    <source>
        <dbReference type="ARBA" id="ARBA00010871"/>
    </source>
</evidence>
<keyword evidence="11" id="KW-0464">Manganese</keyword>
<dbReference type="EMBL" id="CP104064">
    <property type="protein sequence ID" value="WAH35157.1"/>
    <property type="molecule type" value="Genomic_DNA"/>
</dbReference>
<comment type="cofactor">
    <cofactor evidence="1">
        <name>Mn(2+)</name>
        <dbReference type="ChEBI" id="CHEBI:29035"/>
    </cofactor>
</comment>
<dbReference type="Gene3D" id="3.40.50.20">
    <property type="match status" value="1"/>
</dbReference>
<keyword evidence="17" id="KW-1185">Reference proteome</keyword>
<dbReference type="PROSITE" id="PS00844">
    <property type="entry name" value="DALA_DALA_LIGASE_2"/>
    <property type="match status" value="1"/>
</dbReference>
<protein>
    <recommendedName>
        <fullName evidence="13">D-alanine--D-alanine ligase</fullName>
        <ecNumber evidence="13">6.3.2.4</ecNumber>
    </recommendedName>
    <alternativeName>
        <fullName evidence="13">D-Ala-D-Ala ligase</fullName>
    </alternativeName>
    <alternativeName>
        <fullName evidence="13">D-alanylalanine synthetase</fullName>
    </alternativeName>
</protein>
<comment type="pathway">
    <text evidence="13">Cell wall biogenesis; peptidoglycan biosynthesis.</text>
</comment>
<dbReference type="SUPFAM" id="SSF56059">
    <property type="entry name" value="Glutathione synthetase ATP-binding domain-like"/>
    <property type="match status" value="1"/>
</dbReference>
<dbReference type="Gene3D" id="3.30.1490.20">
    <property type="entry name" value="ATP-grasp fold, A domain"/>
    <property type="match status" value="1"/>
</dbReference>
<dbReference type="PROSITE" id="PS50975">
    <property type="entry name" value="ATP_GRASP"/>
    <property type="match status" value="1"/>
</dbReference>
<comment type="catalytic activity">
    <reaction evidence="13">
        <text>2 D-alanine + ATP = D-alanyl-D-alanine + ADP + phosphate + H(+)</text>
        <dbReference type="Rhea" id="RHEA:11224"/>
        <dbReference type="ChEBI" id="CHEBI:15378"/>
        <dbReference type="ChEBI" id="CHEBI:30616"/>
        <dbReference type="ChEBI" id="CHEBI:43474"/>
        <dbReference type="ChEBI" id="CHEBI:57416"/>
        <dbReference type="ChEBI" id="CHEBI:57822"/>
        <dbReference type="ChEBI" id="CHEBI:456216"/>
        <dbReference type="EC" id="6.3.2.4"/>
    </reaction>
</comment>
<dbReference type="InterPro" id="IPR000291">
    <property type="entry name" value="D-Ala_lig_Van_CS"/>
</dbReference>
<dbReference type="NCBIfam" id="NF002526">
    <property type="entry name" value="PRK01966.1-2"/>
    <property type="match status" value="1"/>
</dbReference>
<dbReference type="PROSITE" id="PS00843">
    <property type="entry name" value="DALA_DALA_LIGASE_1"/>
    <property type="match status" value="1"/>
</dbReference>
<dbReference type="InterPro" id="IPR011127">
    <property type="entry name" value="Dala_Dala_lig_N"/>
</dbReference>
<evidence type="ECO:0000259" key="15">
    <source>
        <dbReference type="PROSITE" id="PS50975"/>
    </source>
</evidence>
<dbReference type="Pfam" id="PF07478">
    <property type="entry name" value="Dala_Dala_lig_C"/>
    <property type="match status" value="1"/>
</dbReference>
<evidence type="ECO:0000256" key="12">
    <source>
        <dbReference type="ARBA" id="ARBA00023316"/>
    </source>
</evidence>
<evidence type="ECO:0000256" key="4">
    <source>
        <dbReference type="ARBA" id="ARBA00022598"/>
    </source>
</evidence>
<dbReference type="PANTHER" id="PTHR23132:SF25">
    <property type="entry name" value="D-ALANINE--D-ALANINE LIGASE A"/>
    <property type="match status" value="1"/>
</dbReference>
<dbReference type="PANTHER" id="PTHR23132">
    <property type="entry name" value="D-ALANINE--D-ALANINE LIGASE"/>
    <property type="match status" value="1"/>
</dbReference>
<dbReference type="InterPro" id="IPR005905">
    <property type="entry name" value="D_ala_D_ala"/>
</dbReference>
<evidence type="ECO:0000256" key="1">
    <source>
        <dbReference type="ARBA" id="ARBA00001936"/>
    </source>
</evidence>
<keyword evidence="10 13" id="KW-0573">Peptidoglycan synthesis</keyword>
<evidence type="ECO:0000256" key="8">
    <source>
        <dbReference type="ARBA" id="ARBA00022842"/>
    </source>
</evidence>
<evidence type="ECO:0000256" key="11">
    <source>
        <dbReference type="ARBA" id="ARBA00023211"/>
    </source>
</evidence>
<dbReference type="PIRSF" id="PIRSF039102">
    <property type="entry name" value="Ddl/VanB"/>
    <property type="match status" value="1"/>
</dbReference>
<name>A0ABY6YX40_9BACL</name>
<evidence type="ECO:0000313" key="16">
    <source>
        <dbReference type="EMBL" id="WAH35157.1"/>
    </source>
</evidence>
<sequence>MPSKRIKVGVIFGGKSGEHEVSLQSAKSVIEALNPHQYTIVPIGISKSGNWQVGKNALKALEEEQNTAKKVSSSSSVSFINHQIGGLTSVSPQPSAQPVPSALVNDVDVIIPVMHGTYGEDGSIQGMLELMDVAYVGAGVLASAVGLDKVVMKQVFGSVGLPQVRYTSCTRQTWKASPLQVIRQVEDTFGYPCFVKPANLGSSVGISKARDREELQRAIELAAQYDRKIIIEEGLNVREVEVAVLGNDVPQVSVAGEIVPSSEFYDYKAKYVGGTSKLIIPAELTDRQRQEIEQYAVEAFQAIDCSGLSRVDFFIEKETGRVIVNEINTMPGFTRYSMYPKLWEASGMSYTKLLDTLIELAIERQNEKRQLIRTFENE</sequence>
<dbReference type="InterPro" id="IPR011095">
    <property type="entry name" value="Dala_Dala_lig_C"/>
</dbReference>
<dbReference type="SUPFAM" id="SSF52440">
    <property type="entry name" value="PreATP-grasp domain"/>
    <property type="match status" value="1"/>
</dbReference>
<feature type="domain" description="ATP-grasp" evidence="15">
    <location>
        <begin position="153"/>
        <end position="359"/>
    </location>
</feature>
<dbReference type="Gene3D" id="3.30.470.20">
    <property type="entry name" value="ATP-grasp fold, B domain"/>
    <property type="match status" value="1"/>
</dbReference>
<evidence type="ECO:0000256" key="10">
    <source>
        <dbReference type="ARBA" id="ARBA00022984"/>
    </source>
</evidence>
<comment type="subcellular location">
    <subcellularLocation>
        <location evidence="13">Cytoplasm</location>
    </subcellularLocation>
</comment>
<evidence type="ECO:0000256" key="2">
    <source>
        <dbReference type="ARBA" id="ARBA00001946"/>
    </source>
</evidence>
<dbReference type="NCBIfam" id="TIGR01205">
    <property type="entry name" value="D_ala_D_alaTIGR"/>
    <property type="match status" value="1"/>
</dbReference>
<dbReference type="Pfam" id="PF01820">
    <property type="entry name" value="Dala_Dala_lig_N"/>
    <property type="match status" value="1"/>
</dbReference>
<proteinExistence type="inferred from homology"/>